<reference evidence="3" key="1">
    <citation type="submission" date="2021-04" db="EMBL/GenBank/DDBJ databases">
        <title>Genomic sequence of Actinosynnema pretiosum subsp. pretiosum ATCC 31280 (C-14919).</title>
        <authorList>
            <person name="Bai L."/>
            <person name="Wang X."/>
            <person name="Xiao Y."/>
        </authorList>
    </citation>
    <scope>NUCLEOTIDE SEQUENCE</scope>
    <source>
        <strain evidence="3">ATCC 31280</strain>
    </source>
</reference>
<keyword evidence="2" id="KW-0732">Signal</keyword>
<evidence type="ECO:0008006" key="5">
    <source>
        <dbReference type="Google" id="ProtNLM"/>
    </source>
</evidence>
<evidence type="ECO:0000313" key="4">
    <source>
        <dbReference type="Proteomes" id="UP000677152"/>
    </source>
</evidence>
<sequence>MGWKRRLPALAGWSAVAVLVVAAAATTPGATRAERVRAVDPAESAPLWTVTATFPVTATNPAARAPSEQPSVTPPPVAPTTTTTGASSAARPTGATTSVSTTTSPAAPGTPLRAVDAVVGTGRPPVRSPACSAPSGAVAVFRQPCAGAAVGLWQRVELDVGELDEDSGIAVVLRTSTDRDGAPAPVRDLVVGWADEPGRWSLVVRIGAWCVGDRTGAELLAYRFPARGWTGLAGPELAGGAVVPPGSGLLDRVPVTRADQTPDCEDR</sequence>
<evidence type="ECO:0000256" key="2">
    <source>
        <dbReference type="SAM" id="SignalP"/>
    </source>
</evidence>
<feature type="region of interest" description="Disordered" evidence="1">
    <location>
        <begin position="61"/>
        <end position="111"/>
    </location>
</feature>
<proteinExistence type="predicted"/>
<dbReference type="AlphaFoldDB" id="A0AA45L6X4"/>
<evidence type="ECO:0000313" key="3">
    <source>
        <dbReference type="EMBL" id="QUF04461.1"/>
    </source>
</evidence>
<gene>
    <name evidence="3" type="ORF">KCV87_35065</name>
</gene>
<organism evidence="3 4">
    <name type="scientific">Actinosynnema pretiosum subsp. pretiosum</name>
    <dbReference type="NCBI Taxonomy" id="103721"/>
    <lineage>
        <taxon>Bacteria</taxon>
        <taxon>Bacillati</taxon>
        <taxon>Actinomycetota</taxon>
        <taxon>Actinomycetes</taxon>
        <taxon>Pseudonocardiales</taxon>
        <taxon>Pseudonocardiaceae</taxon>
        <taxon>Actinosynnema</taxon>
    </lineage>
</organism>
<feature type="chain" id="PRO_5041251433" description="Secreted protein" evidence="2">
    <location>
        <begin position="23"/>
        <end position="267"/>
    </location>
</feature>
<protein>
    <recommendedName>
        <fullName evidence="5">Secreted protein</fullName>
    </recommendedName>
</protein>
<feature type="signal peptide" evidence="2">
    <location>
        <begin position="1"/>
        <end position="22"/>
    </location>
</feature>
<accession>A0AA45L6X4</accession>
<evidence type="ECO:0000256" key="1">
    <source>
        <dbReference type="SAM" id="MobiDB-lite"/>
    </source>
</evidence>
<name>A0AA45L6X4_9PSEU</name>
<dbReference type="EMBL" id="CP073249">
    <property type="protein sequence ID" value="QUF04461.1"/>
    <property type="molecule type" value="Genomic_DNA"/>
</dbReference>
<dbReference type="Proteomes" id="UP000677152">
    <property type="component" value="Chromosome"/>
</dbReference>
<feature type="compositionally biased region" description="Low complexity" evidence="1">
    <location>
        <begin position="79"/>
        <end position="111"/>
    </location>
</feature>